<keyword evidence="1" id="KW-1133">Transmembrane helix</keyword>
<dbReference type="AlphaFoldDB" id="A0A973W0U9"/>
<dbReference type="EMBL" id="JAAOLE020000001">
    <property type="protein sequence ID" value="NVI45381.1"/>
    <property type="molecule type" value="Genomic_DNA"/>
</dbReference>
<keyword evidence="1" id="KW-0812">Transmembrane</keyword>
<evidence type="ECO:0000313" key="2">
    <source>
        <dbReference type="EMBL" id="NVI45381.1"/>
    </source>
</evidence>
<name>A0A973W0U9_9BRAD</name>
<dbReference type="RefSeq" id="WP_166204780.1">
    <property type="nucleotide sequence ID" value="NZ_CP088285.1"/>
</dbReference>
<evidence type="ECO:0000256" key="1">
    <source>
        <dbReference type="SAM" id="Phobius"/>
    </source>
</evidence>
<sequence>MTPAIFIAASFMVGLLAGLRVGYRRGFERGVEAAERLYPPIRVYGDSDAQRSERRA</sequence>
<proteinExistence type="predicted"/>
<protein>
    <submittedName>
        <fullName evidence="2">Uncharacterized protein</fullName>
    </submittedName>
</protein>
<comment type="caution">
    <text evidence="2">The sequence shown here is derived from an EMBL/GenBank/DDBJ whole genome shotgun (WGS) entry which is preliminary data.</text>
</comment>
<accession>A0A973W0U9</accession>
<organism evidence="2">
    <name type="scientific">Bradyrhizobium septentrionale</name>
    <dbReference type="NCBI Taxonomy" id="1404411"/>
    <lineage>
        <taxon>Bacteria</taxon>
        <taxon>Pseudomonadati</taxon>
        <taxon>Pseudomonadota</taxon>
        <taxon>Alphaproteobacteria</taxon>
        <taxon>Hyphomicrobiales</taxon>
        <taxon>Nitrobacteraceae</taxon>
        <taxon>Bradyrhizobium</taxon>
    </lineage>
</organism>
<reference evidence="2" key="1">
    <citation type="submission" date="2020-06" db="EMBL/GenBank/DDBJ databases">
        <title>Whole Genome Sequence of Bradyrhizobium sp. Strain 1S1.</title>
        <authorList>
            <person name="Bromfield E.S.P."/>
            <person name="Cloutier S."/>
        </authorList>
    </citation>
    <scope>NUCLEOTIDE SEQUENCE [LARGE SCALE GENOMIC DNA]</scope>
    <source>
        <strain evidence="2">1S1</strain>
    </source>
</reference>
<gene>
    <name evidence="2" type="ORF">HAP48_020915</name>
</gene>
<feature type="transmembrane region" description="Helical" evidence="1">
    <location>
        <begin position="6"/>
        <end position="23"/>
    </location>
</feature>
<keyword evidence="1" id="KW-0472">Membrane</keyword>